<proteinExistence type="predicted"/>
<evidence type="ECO:0000313" key="3">
    <source>
        <dbReference type="Proteomes" id="UP000327013"/>
    </source>
</evidence>
<evidence type="ECO:0000313" key="2">
    <source>
        <dbReference type="EMBL" id="KAB8616647.1"/>
    </source>
</evidence>
<name>A0A5N6L3L0_9ROSI</name>
<feature type="region of interest" description="Disordered" evidence="1">
    <location>
        <begin position="1"/>
        <end position="33"/>
    </location>
</feature>
<keyword evidence="3" id="KW-1185">Reference proteome</keyword>
<accession>A0A5N6L3L0</accession>
<sequence length="61" mass="6508">MNPQEQAFGPGCQCVAHKSSHSDNGDDDGIDALPMSKKKSIAILTSSDTASHHYHVSVKPM</sequence>
<evidence type="ECO:0000256" key="1">
    <source>
        <dbReference type="SAM" id="MobiDB-lite"/>
    </source>
</evidence>
<dbReference type="EMBL" id="VIBQ01000074">
    <property type="protein sequence ID" value="KAB8616647.1"/>
    <property type="molecule type" value="Genomic_DNA"/>
</dbReference>
<reference evidence="2 3" key="1">
    <citation type="submission" date="2019-06" db="EMBL/GenBank/DDBJ databases">
        <title>A chromosomal-level reference genome of Carpinus fangiana (Coryloideae, Betulaceae).</title>
        <authorList>
            <person name="Yang X."/>
            <person name="Wang Z."/>
            <person name="Zhang L."/>
            <person name="Hao G."/>
            <person name="Liu J."/>
            <person name="Yang Y."/>
        </authorList>
    </citation>
    <scope>NUCLEOTIDE SEQUENCE [LARGE SCALE GENOMIC DNA]</scope>
    <source>
        <strain evidence="2">Cfa_2016G</strain>
        <tissue evidence="2">Leaf</tissue>
    </source>
</reference>
<organism evidence="2 3">
    <name type="scientific">Carpinus fangiana</name>
    <dbReference type="NCBI Taxonomy" id="176857"/>
    <lineage>
        <taxon>Eukaryota</taxon>
        <taxon>Viridiplantae</taxon>
        <taxon>Streptophyta</taxon>
        <taxon>Embryophyta</taxon>
        <taxon>Tracheophyta</taxon>
        <taxon>Spermatophyta</taxon>
        <taxon>Magnoliopsida</taxon>
        <taxon>eudicotyledons</taxon>
        <taxon>Gunneridae</taxon>
        <taxon>Pentapetalae</taxon>
        <taxon>rosids</taxon>
        <taxon>fabids</taxon>
        <taxon>Fagales</taxon>
        <taxon>Betulaceae</taxon>
        <taxon>Carpinus</taxon>
    </lineage>
</organism>
<comment type="caution">
    <text evidence="2">The sequence shown here is derived from an EMBL/GenBank/DDBJ whole genome shotgun (WGS) entry which is preliminary data.</text>
</comment>
<dbReference type="Proteomes" id="UP000327013">
    <property type="component" value="Unassembled WGS sequence"/>
</dbReference>
<gene>
    <name evidence="2" type="ORF">FH972_025982</name>
</gene>
<dbReference type="AlphaFoldDB" id="A0A5N6L3L0"/>
<protein>
    <submittedName>
        <fullName evidence="2">Uncharacterized protein</fullName>
    </submittedName>
</protein>